<proteinExistence type="predicted"/>
<feature type="compositionally biased region" description="Acidic residues" evidence="1">
    <location>
        <begin position="28"/>
        <end position="39"/>
    </location>
</feature>
<keyword evidence="2" id="KW-1185">Reference proteome</keyword>
<protein>
    <submittedName>
        <fullName evidence="3">Non-specific serine/threonine protein kinase</fullName>
    </submittedName>
</protein>
<feature type="compositionally biased region" description="Polar residues" evidence="1">
    <location>
        <begin position="730"/>
        <end position="745"/>
    </location>
</feature>
<evidence type="ECO:0000256" key="1">
    <source>
        <dbReference type="SAM" id="MobiDB-lite"/>
    </source>
</evidence>
<feature type="region of interest" description="Disordered" evidence="1">
    <location>
        <begin position="705"/>
        <end position="745"/>
    </location>
</feature>
<reference evidence="2" key="1">
    <citation type="journal article" date="2013" name="Genetics">
        <title>The draft genome and transcriptome of Panagrellus redivivus are shaped by the harsh demands of a free-living lifestyle.</title>
        <authorList>
            <person name="Srinivasan J."/>
            <person name="Dillman A.R."/>
            <person name="Macchietto M.G."/>
            <person name="Heikkinen L."/>
            <person name="Lakso M."/>
            <person name="Fracchia K.M."/>
            <person name="Antoshechkin I."/>
            <person name="Mortazavi A."/>
            <person name="Wong G."/>
            <person name="Sternberg P.W."/>
        </authorList>
    </citation>
    <scope>NUCLEOTIDE SEQUENCE [LARGE SCALE GENOMIC DNA]</scope>
    <source>
        <strain evidence="2">MT8872</strain>
    </source>
</reference>
<accession>A0A7E4ZW45</accession>
<dbReference type="Proteomes" id="UP000492821">
    <property type="component" value="Unassembled WGS sequence"/>
</dbReference>
<evidence type="ECO:0000313" key="2">
    <source>
        <dbReference type="Proteomes" id="UP000492821"/>
    </source>
</evidence>
<feature type="region of interest" description="Disordered" evidence="1">
    <location>
        <begin position="566"/>
        <end position="662"/>
    </location>
</feature>
<feature type="region of interest" description="Disordered" evidence="1">
    <location>
        <begin position="28"/>
        <end position="62"/>
    </location>
</feature>
<organism evidence="2 3">
    <name type="scientific">Panagrellus redivivus</name>
    <name type="common">Microworm</name>
    <dbReference type="NCBI Taxonomy" id="6233"/>
    <lineage>
        <taxon>Eukaryota</taxon>
        <taxon>Metazoa</taxon>
        <taxon>Ecdysozoa</taxon>
        <taxon>Nematoda</taxon>
        <taxon>Chromadorea</taxon>
        <taxon>Rhabditida</taxon>
        <taxon>Tylenchina</taxon>
        <taxon>Panagrolaimomorpha</taxon>
        <taxon>Panagrolaimoidea</taxon>
        <taxon>Panagrolaimidae</taxon>
        <taxon>Panagrellus</taxon>
    </lineage>
</organism>
<sequence>MSRRFLPNNSIYFTPPNNLPLTETEIEEEDGYTSGDESDLTTNVPSDVTTVSSTSCDDYGDASMSFESGETIVPNTRRRPLEKTYTVPTRLTQSAAKNRDLFDLNWEHFDPYTVSGTPSGSKFSKSDLYVPSDLRNSRSRSAIELYPKQQYAPAYEDDSEEELEESDDDSFARQLHIPVYRPYHSSSVVGAKKKQVIKYSSEQRSGTRSFVGDGSQMQFRPKRLNFDDTTSGLFDDTRNQPNTVDRSASTCSSATIVNKFKRSPASDASTCSVATNSLASRFKEVDFSASNSSTTSSGSTSTNKRSIECLSTQIRNSMNKAVNTQASNINCVLVEPVAIVSKQHVEMSSRSNRASIIYEIFIYSALQKSIHENPVEADKLLYEAKPAFSNSSELTNNGQVLAETKHSVRVGSGVIYIKRVTTVTEGMRDNKYRSTDVREYNQICKGGIKAAVQKANINALLNVSSDHDFTKDANGDISEIETISLVFGEKKDKNYRELEPFISSTCKDSSSQSPIFYDEHIQLGRQSVIIKRVTKLTGEKIAGAGLDKIWEKKVDFGITEDRYYQRSPVSESTMETDATSPRSGANVSTAKSPGTTMKSPSSLSVCSNASKMNNRRSCRMKDKSKLTPQPRVAQSCGGNSSKSSTTEKGVRERARAGSIARNDNTVDNVSSLCSISNSAESPKTNVVCIAKKCTNRGIHWYMRESEGGAQAKGQGGVRKRSASVEGPSSGALTSPRSSLPTGISVSNTSLAGTAISSASSNSNTDTASTVRSTATAIEPLASSTPSRRLLDANTIAQVRRTMTELSPIPLRNTQSDTVLTNAYTSKMTESIIRDNQEFRSTDVMRPVGANESELDQLKAVIEKSRKNKPPVSEKIAASGTILPPLNMDPQMLSCTVDITEPMTRVASMNHMFYHHRRVRLCFMANNVPMAVNLILTVRSDEQDLKLEPVEMFIDNERVWRRSVRIAAKKGGSKEPDSDIEKSKKDTSKLSKEDTATKLTTSAVSSASNTSAQPVTVTNATTSSSVPDTSAAVTSGSNTSVASASGTGNPTTK</sequence>
<feature type="compositionally biased region" description="Low complexity" evidence="1">
    <location>
        <begin position="41"/>
        <end position="57"/>
    </location>
</feature>
<feature type="compositionally biased region" description="Polar residues" evidence="1">
    <location>
        <begin position="636"/>
        <end position="647"/>
    </location>
</feature>
<evidence type="ECO:0000313" key="3">
    <source>
        <dbReference type="WBParaSite" id="Pan_g2113.t2"/>
    </source>
</evidence>
<feature type="compositionally biased region" description="Polar residues" evidence="1">
    <location>
        <begin position="1026"/>
        <end position="1052"/>
    </location>
</feature>
<dbReference type="AlphaFoldDB" id="A0A7E4ZW45"/>
<feature type="compositionally biased region" description="Polar residues" evidence="1">
    <location>
        <begin position="567"/>
        <end position="612"/>
    </location>
</feature>
<feature type="compositionally biased region" description="Low complexity" evidence="1">
    <location>
        <begin position="999"/>
        <end position="1025"/>
    </location>
</feature>
<name>A0A7E4ZW45_PANRE</name>
<feature type="compositionally biased region" description="Acidic residues" evidence="1">
    <location>
        <begin position="155"/>
        <end position="169"/>
    </location>
</feature>
<reference evidence="3" key="2">
    <citation type="submission" date="2020-10" db="UniProtKB">
        <authorList>
            <consortium name="WormBaseParasite"/>
        </authorList>
    </citation>
    <scope>IDENTIFICATION</scope>
</reference>
<dbReference type="WBParaSite" id="Pan_g2113.t2">
    <property type="protein sequence ID" value="Pan_g2113.t2"/>
    <property type="gene ID" value="Pan_g2113"/>
</dbReference>
<feature type="region of interest" description="Disordered" evidence="1">
    <location>
        <begin position="147"/>
        <end position="170"/>
    </location>
</feature>
<feature type="region of interest" description="Disordered" evidence="1">
    <location>
        <begin position="967"/>
        <end position="1052"/>
    </location>
</feature>
<feature type="compositionally biased region" description="Basic and acidic residues" evidence="1">
    <location>
        <begin position="971"/>
        <end position="995"/>
    </location>
</feature>